<dbReference type="AlphaFoldDB" id="A0A0R2L5I1"/>
<dbReference type="EMBL" id="BJUD01000029">
    <property type="protein sequence ID" value="GEK29059.1"/>
    <property type="molecule type" value="Genomic_DNA"/>
</dbReference>
<dbReference type="InterPro" id="IPR036412">
    <property type="entry name" value="HAD-like_sf"/>
</dbReference>
<dbReference type="RefSeq" id="WP_057811548.1">
    <property type="nucleotide sequence ID" value="NZ_BJUD01000029.1"/>
</dbReference>
<comment type="caution">
    <text evidence="2">The sequence shown here is derived from an EMBL/GenBank/DDBJ whole genome shotgun (WGS) entry which is preliminary data.</text>
</comment>
<gene>
    <name evidence="2" type="ORF">IV55_GL000662</name>
    <name evidence="1" type="ORF">LSI01_13700</name>
</gene>
<proteinExistence type="predicted"/>
<dbReference type="Proteomes" id="UP000051139">
    <property type="component" value="Unassembled WGS sequence"/>
</dbReference>
<dbReference type="PANTHER" id="PTHR10000:SF23">
    <property type="entry name" value="5-AMINO-6-(5-PHOSPHO-D-RIBITYLAMINO)URACIL PHOSPHATASE YITU"/>
    <property type="match status" value="1"/>
</dbReference>
<reference evidence="2 3" key="1">
    <citation type="journal article" date="2015" name="Genome Announc.">
        <title>Expanding the biotechnology potential of lactobacilli through comparative genomics of 213 strains and associated genera.</title>
        <authorList>
            <person name="Sun Z."/>
            <person name="Harris H.M."/>
            <person name="McCann A."/>
            <person name="Guo C."/>
            <person name="Argimon S."/>
            <person name="Zhang W."/>
            <person name="Yang X."/>
            <person name="Jeffery I.B."/>
            <person name="Cooney J.C."/>
            <person name="Kagawa T.F."/>
            <person name="Liu W."/>
            <person name="Song Y."/>
            <person name="Salvetti E."/>
            <person name="Wrobel A."/>
            <person name="Rasinkangas P."/>
            <person name="Parkhill J."/>
            <person name="Rea M.C."/>
            <person name="O'Sullivan O."/>
            <person name="Ritari J."/>
            <person name="Douillard F.P."/>
            <person name="Paul Ross R."/>
            <person name="Yang R."/>
            <person name="Briner A.E."/>
            <person name="Felis G.E."/>
            <person name="de Vos W.M."/>
            <person name="Barrangou R."/>
            <person name="Klaenhammer T.R."/>
            <person name="Caufield P.W."/>
            <person name="Cui Y."/>
            <person name="Zhang H."/>
            <person name="O'Toole P.W."/>
        </authorList>
    </citation>
    <scope>NUCLEOTIDE SEQUENCE [LARGE SCALE GENOMIC DNA]</scope>
    <source>
        <strain evidence="2 3">DSM 22696</strain>
    </source>
</reference>
<dbReference type="InterPro" id="IPR000150">
    <property type="entry name" value="Cof"/>
</dbReference>
<dbReference type="InterPro" id="IPR023214">
    <property type="entry name" value="HAD_sf"/>
</dbReference>
<accession>A0A0R2L5I1</accession>
<dbReference type="NCBIfam" id="TIGR01484">
    <property type="entry name" value="HAD-SF-IIB"/>
    <property type="match status" value="1"/>
</dbReference>
<dbReference type="GO" id="GO:0000287">
    <property type="term" value="F:magnesium ion binding"/>
    <property type="evidence" value="ECO:0007669"/>
    <property type="project" value="TreeGrafter"/>
</dbReference>
<dbReference type="SFLD" id="SFLDG01140">
    <property type="entry name" value="C2.B:_Phosphomannomutase_and_P"/>
    <property type="match status" value="1"/>
</dbReference>
<keyword evidence="3" id="KW-1185">Reference proteome</keyword>
<evidence type="ECO:0000313" key="4">
    <source>
        <dbReference type="Proteomes" id="UP000321429"/>
    </source>
</evidence>
<dbReference type="PANTHER" id="PTHR10000">
    <property type="entry name" value="PHOSPHOSERINE PHOSPHATASE"/>
    <property type="match status" value="1"/>
</dbReference>
<dbReference type="GO" id="GO:0005829">
    <property type="term" value="C:cytosol"/>
    <property type="evidence" value="ECO:0007669"/>
    <property type="project" value="TreeGrafter"/>
</dbReference>
<dbReference type="SFLD" id="SFLDS00003">
    <property type="entry name" value="Haloacid_Dehalogenase"/>
    <property type="match status" value="1"/>
</dbReference>
<reference evidence="1 4" key="2">
    <citation type="submission" date="2019-07" db="EMBL/GenBank/DDBJ databases">
        <title>Whole genome shotgun sequence of Lactobacillus siliginis NBRC 101315.</title>
        <authorList>
            <person name="Hosoyama A."/>
            <person name="Uohara A."/>
            <person name="Ohji S."/>
            <person name="Ichikawa N."/>
        </authorList>
    </citation>
    <scope>NUCLEOTIDE SEQUENCE [LARGE SCALE GENOMIC DNA]</scope>
    <source>
        <strain evidence="1 4">NBRC 101315</strain>
    </source>
</reference>
<dbReference type="Gene3D" id="3.30.1240.10">
    <property type="match status" value="1"/>
</dbReference>
<name>A0A0R2L5I1_9LACO</name>
<protein>
    <submittedName>
        <fullName evidence="2">Cof family hydrolase</fullName>
    </submittedName>
    <submittedName>
        <fullName evidence="1">Haloacid dehalogenase</fullName>
    </submittedName>
</protein>
<dbReference type="NCBIfam" id="TIGR00099">
    <property type="entry name" value="Cof-subfamily"/>
    <property type="match status" value="1"/>
</dbReference>
<dbReference type="InterPro" id="IPR006379">
    <property type="entry name" value="HAD-SF_hydro_IIB"/>
</dbReference>
<dbReference type="Pfam" id="PF08282">
    <property type="entry name" value="Hydrolase_3"/>
    <property type="match status" value="1"/>
</dbReference>
<dbReference type="GO" id="GO:0016791">
    <property type="term" value="F:phosphatase activity"/>
    <property type="evidence" value="ECO:0007669"/>
    <property type="project" value="TreeGrafter"/>
</dbReference>
<dbReference type="Gene3D" id="3.40.50.1000">
    <property type="entry name" value="HAD superfamily/HAD-like"/>
    <property type="match status" value="1"/>
</dbReference>
<dbReference type="PATRIC" id="fig|348151.3.peg.677"/>
<evidence type="ECO:0000313" key="1">
    <source>
        <dbReference type="EMBL" id="GEK29059.1"/>
    </source>
</evidence>
<dbReference type="EMBL" id="JQCB01000019">
    <property type="protein sequence ID" value="KRN93860.1"/>
    <property type="molecule type" value="Genomic_DNA"/>
</dbReference>
<keyword evidence="2" id="KW-0378">Hydrolase</keyword>
<dbReference type="Proteomes" id="UP000321429">
    <property type="component" value="Unassembled WGS sequence"/>
</dbReference>
<dbReference type="STRING" id="348151.IV55_GL000662"/>
<dbReference type="SUPFAM" id="SSF56784">
    <property type="entry name" value="HAD-like"/>
    <property type="match status" value="1"/>
</dbReference>
<organism evidence="2 3">
    <name type="scientific">Furfurilactobacillus siliginis</name>
    <dbReference type="NCBI Taxonomy" id="348151"/>
    <lineage>
        <taxon>Bacteria</taxon>
        <taxon>Bacillati</taxon>
        <taxon>Bacillota</taxon>
        <taxon>Bacilli</taxon>
        <taxon>Lactobacillales</taxon>
        <taxon>Lactobacillaceae</taxon>
        <taxon>Furfurilactobacillus</taxon>
    </lineage>
</organism>
<evidence type="ECO:0000313" key="3">
    <source>
        <dbReference type="Proteomes" id="UP000051139"/>
    </source>
</evidence>
<evidence type="ECO:0000313" key="2">
    <source>
        <dbReference type="EMBL" id="KRN93860.1"/>
    </source>
</evidence>
<sequence length="274" mass="29314">MERHLIVTDIDGTLIPSSQKVSPFTKQILRQLRDDGHEVFIASGRLLALAESIADQVMPKMNIICANGAVTRADGNLSVTRLGEKAVMTLYDSIVQSPVTMRLFSLDTTFHNSTDPDTLAHMAFLRQGVDTPTIYLGSREATAAVADQVVNGLVVSDDPNALAAVFDRLEATGMFSLSSSNPHNIEVIPKGISKATALQKVQQDLEIDAAHTLVFGNGLNDVPMFANGTGVAMADAPQAVIDAAKTTTNPVTEDGVPKYLANYFKFPKTGANND</sequence>